<accession>A0A0G1BXK1</accession>
<evidence type="ECO:0008006" key="3">
    <source>
        <dbReference type="Google" id="ProtNLM"/>
    </source>
</evidence>
<protein>
    <recommendedName>
        <fullName evidence="3">Helix-turn-helix type 11 domain-containing protein</fullName>
    </recommendedName>
</protein>
<comment type="caution">
    <text evidence="1">The sequence shown here is derived from an EMBL/GenBank/DDBJ whole genome shotgun (WGS) entry which is preliminary data.</text>
</comment>
<proteinExistence type="predicted"/>
<evidence type="ECO:0000313" key="1">
    <source>
        <dbReference type="EMBL" id="KKS42123.1"/>
    </source>
</evidence>
<gene>
    <name evidence="1" type="ORF">UV05_C0048G0008</name>
</gene>
<dbReference type="Proteomes" id="UP000034875">
    <property type="component" value="Unassembled WGS sequence"/>
</dbReference>
<organism evidence="1 2">
    <name type="scientific">candidate division CPR1 bacterium GW2011_GWA2_42_17</name>
    <dbReference type="NCBI Taxonomy" id="1618341"/>
    <lineage>
        <taxon>Bacteria</taxon>
        <taxon>candidate division CPR1</taxon>
    </lineage>
</organism>
<reference evidence="1 2" key="1">
    <citation type="journal article" date="2015" name="Nature">
        <title>rRNA introns, odd ribosomes, and small enigmatic genomes across a large radiation of phyla.</title>
        <authorList>
            <person name="Brown C.T."/>
            <person name="Hug L.A."/>
            <person name="Thomas B.C."/>
            <person name="Sharon I."/>
            <person name="Castelle C.J."/>
            <person name="Singh A."/>
            <person name="Wilkins M.J."/>
            <person name="Williams K.H."/>
            <person name="Banfield J.F."/>
        </authorList>
    </citation>
    <scope>NUCLEOTIDE SEQUENCE [LARGE SCALE GENOMIC DNA]</scope>
</reference>
<name>A0A0G1BXK1_9BACT</name>
<sequence length="201" mass="22874">MKKIETIWHHLLWQALINKKFSHTQQELAREFGYSLSTIHLAVTKAADIGAVRIGSKSFAVENAKKLLYYWASLRNLSNNIDYSTYYEGPTFKAQGELPAGGIYGGYTAAKYILGTAPADYDKIYYYCQDIENFKTRFPENHKYPDNIFVLTLPDIGEYISKYPGGVTSLPHTFADIWNMADWFAADFIKALEEKIDGLLS</sequence>
<evidence type="ECO:0000313" key="2">
    <source>
        <dbReference type="Proteomes" id="UP000034875"/>
    </source>
</evidence>
<dbReference type="AlphaFoldDB" id="A0A0G1BXK1"/>
<dbReference type="EMBL" id="LCCZ01000048">
    <property type="protein sequence ID" value="KKS42123.1"/>
    <property type="molecule type" value="Genomic_DNA"/>
</dbReference>